<comment type="subunit">
    <text evidence="10">Tetramer of two alpha and two beta subunits.</text>
</comment>
<keyword evidence="8 10" id="KW-0030">Aminoacyl-tRNA synthetase</keyword>
<dbReference type="GO" id="GO:0006420">
    <property type="term" value="P:arginyl-tRNA aminoacylation"/>
    <property type="evidence" value="ECO:0007669"/>
    <property type="project" value="InterPro"/>
</dbReference>
<dbReference type="NCBIfam" id="TIGR00211">
    <property type="entry name" value="glyS"/>
    <property type="match status" value="1"/>
</dbReference>
<dbReference type="Proteomes" id="UP000037109">
    <property type="component" value="Unassembled WGS sequence"/>
</dbReference>
<proteinExistence type="inferred from homology"/>
<dbReference type="EC" id="6.1.1.14" evidence="10"/>
<dbReference type="GO" id="GO:0005829">
    <property type="term" value="C:cytosol"/>
    <property type="evidence" value="ECO:0007669"/>
    <property type="project" value="TreeGrafter"/>
</dbReference>
<accession>A0A0M0GAU1</accession>
<evidence type="ECO:0000259" key="11">
    <source>
        <dbReference type="Pfam" id="PF05746"/>
    </source>
</evidence>
<dbReference type="PROSITE" id="PS50861">
    <property type="entry name" value="AA_TRNA_LIGASE_II_GLYAB"/>
    <property type="match status" value="1"/>
</dbReference>
<evidence type="ECO:0000256" key="9">
    <source>
        <dbReference type="ARBA" id="ARBA00047937"/>
    </source>
</evidence>
<evidence type="ECO:0000256" key="7">
    <source>
        <dbReference type="ARBA" id="ARBA00022917"/>
    </source>
</evidence>
<organism evidence="12 13">
    <name type="scientific">Sporosarcina globispora</name>
    <name type="common">Bacillus globisporus</name>
    <dbReference type="NCBI Taxonomy" id="1459"/>
    <lineage>
        <taxon>Bacteria</taxon>
        <taxon>Bacillati</taxon>
        <taxon>Bacillota</taxon>
        <taxon>Bacilli</taxon>
        <taxon>Bacillales</taxon>
        <taxon>Caryophanaceae</taxon>
        <taxon>Sporosarcina</taxon>
    </lineage>
</organism>
<dbReference type="Pfam" id="PF05746">
    <property type="entry name" value="DALR_1"/>
    <property type="match status" value="1"/>
</dbReference>
<evidence type="ECO:0000256" key="3">
    <source>
        <dbReference type="ARBA" id="ARBA00022490"/>
    </source>
</evidence>
<evidence type="ECO:0000256" key="6">
    <source>
        <dbReference type="ARBA" id="ARBA00022840"/>
    </source>
</evidence>
<keyword evidence="13" id="KW-1185">Reference proteome</keyword>
<sequence length="690" mass="78618">MNKKDLLLEIGLEEMPARFVTNSMNQLSDKVKSWLLEKKISFDEIRAFSSPRRLAVLVTGVDTAQADINEEAKGPAKKIALTEDGEWSKAAVGFSRGQGASVEDIYFKEINGVEYVHVSKFIKGQETAALLPELKEIITSLSFPKNMRWANQELRFIRPIKWLMALFGDEVIPFAITYVQTSNMTRGHRFLGEEIKIANPADYEKSLLAQYVITNPEERKRAILSQLEKIEEENDWMIPVDEDLLEEVNNLVEYPTALYGRFEEEYLELPEEVLITSMKEHQRYFPVKSKDGKLLPFFVTVRNGSHEHLEKVARGNEKVLRARLSDAAFFYREDQKTDITVSLEKLKNIVYHEEIGTLAEKVDRVRKLAAKLSEDLHFSDEAKAVTDRAAEISKFDLVSHMVYEFPELQGFMGEKYALQKGEKEAVARAINEHYMPRNAEDKTPESDAGAVLSIAEKLDTIVSSFAIGIIPSGSQDPYALRRQATGVIQTLLAKNWNLKLEELIAMSSENVIDSKIGKKSKDELLQELVSFFKLRLKYLLQEKAVRYDLIEAVLGSEIGSVPSLVKRAEVLESHKDNEGFKESMEALSRVISIASKAKDKGDIDSSLFENEYEKALFNKYLSVNEELRKEVTEESAFNLLISMKPVIDEYFENTMVMADKQEIRSNRLNQMANLADMIKQFANMNEIIVK</sequence>
<comment type="caution">
    <text evidence="12">The sequence shown here is derived from an EMBL/GenBank/DDBJ whole genome shotgun (WGS) entry which is preliminary data.</text>
</comment>
<comment type="similarity">
    <text evidence="2 10">Belongs to the class-II aminoacyl-tRNA synthetase family.</text>
</comment>
<dbReference type="InterPro" id="IPR006194">
    <property type="entry name" value="Gly-tRNA-synth_heterodimer"/>
</dbReference>
<dbReference type="InterPro" id="IPR008909">
    <property type="entry name" value="DALR_anticod-bd"/>
</dbReference>
<dbReference type="PRINTS" id="PR01045">
    <property type="entry name" value="TRNASYNTHGB"/>
</dbReference>
<dbReference type="GO" id="GO:0006426">
    <property type="term" value="P:glycyl-tRNA aminoacylation"/>
    <property type="evidence" value="ECO:0007669"/>
    <property type="project" value="UniProtKB-UniRule"/>
</dbReference>
<dbReference type="AlphaFoldDB" id="A0A0M0GAU1"/>
<protein>
    <recommendedName>
        <fullName evidence="10">Glycine--tRNA ligase beta subunit</fullName>
        <ecNumber evidence="10">6.1.1.14</ecNumber>
    </recommendedName>
    <alternativeName>
        <fullName evidence="10">Glycyl-tRNA synthetase beta subunit</fullName>
        <shortName evidence="10">GlyRS</shortName>
    </alternativeName>
</protein>
<comment type="subcellular location">
    <subcellularLocation>
        <location evidence="1 10">Cytoplasm</location>
    </subcellularLocation>
</comment>
<name>A0A0M0GAU1_SPOGL</name>
<keyword evidence="3 10" id="KW-0963">Cytoplasm</keyword>
<gene>
    <name evidence="10" type="primary">glyS</name>
    <name evidence="12" type="ORF">AF332_09455</name>
</gene>
<keyword evidence="5 10" id="KW-0547">Nucleotide-binding</keyword>
<dbReference type="GO" id="GO:0005524">
    <property type="term" value="F:ATP binding"/>
    <property type="evidence" value="ECO:0007669"/>
    <property type="project" value="UniProtKB-UniRule"/>
</dbReference>
<evidence type="ECO:0000256" key="8">
    <source>
        <dbReference type="ARBA" id="ARBA00023146"/>
    </source>
</evidence>
<evidence type="ECO:0000256" key="2">
    <source>
        <dbReference type="ARBA" id="ARBA00008226"/>
    </source>
</evidence>
<dbReference type="PANTHER" id="PTHR30075">
    <property type="entry name" value="GLYCYL-TRNA SYNTHETASE"/>
    <property type="match status" value="1"/>
</dbReference>
<dbReference type="STRING" id="1459.AF332_09455"/>
<feature type="domain" description="DALR anticodon binding" evidence="11">
    <location>
        <begin position="585"/>
        <end position="680"/>
    </location>
</feature>
<dbReference type="GO" id="GO:0004820">
    <property type="term" value="F:glycine-tRNA ligase activity"/>
    <property type="evidence" value="ECO:0007669"/>
    <property type="project" value="UniProtKB-UniRule"/>
</dbReference>
<keyword evidence="6 10" id="KW-0067">ATP-binding</keyword>
<evidence type="ECO:0000256" key="4">
    <source>
        <dbReference type="ARBA" id="ARBA00022598"/>
    </source>
</evidence>
<comment type="catalytic activity">
    <reaction evidence="9 10">
        <text>tRNA(Gly) + glycine + ATP = glycyl-tRNA(Gly) + AMP + diphosphate</text>
        <dbReference type="Rhea" id="RHEA:16013"/>
        <dbReference type="Rhea" id="RHEA-COMP:9664"/>
        <dbReference type="Rhea" id="RHEA-COMP:9683"/>
        <dbReference type="ChEBI" id="CHEBI:30616"/>
        <dbReference type="ChEBI" id="CHEBI:33019"/>
        <dbReference type="ChEBI" id="CHEBI:57305"/>
        <dbReference type="ChEBI" id="CHEBI:78442"/>
        <dbReference type="ChEBI" id="CHEBI:78522"/>
        <dbReference type="ChEBI" id="CHEBI:456215"/>
        <dbReference type="EC" id="6.1.1.14"/>
    </reaction>
</comment>
<keyword evidence="4 10" id="KW-0436">Ligase</keyword>
<evidence type="ECO:0000313" key="12">
    <source>
        <dbReference type="EMBL" id="KON87015.1"/>
    </source>
</evidence>
<evidence type="ECO:0000313" key="13">
    <source>
        <dbReference type="Proteomes" id="UP000037109"/>
    </source>
</evidence>
<dbReference type="EMBL" id="LGUF01000007">
    <property type="protein sequence ID" value="KON87015.1"/>
    <property type="molecule type" value="Genomic_DNA"/>
</dbReference>
<dbReference type="PATRIC" id="fig|1459.3.peg.2013"/>
<dbReference type="PANTHER" id="PTHR30075:SF2">
    <property type="entry name" value="GLYCINE--TRNA LIGASE, CHLOROPLASTIC_MITOCHONDRIAL 2"/>
    <property type="match status" value="1"/>
</dbReference>
<evidence type="ECO:0000256" key="1">
    <source>
        <dbReference type="ARBA" id="ARBA00004496"/>
    </source>
</evidence>
<dbReference type="GO" id="GO:0004814">
    <property type="term" value="F:arginine-tRNA ligase activity"/>
    <property type="evidence" value="ECO:0007669"/>
    <property type="project" value="InterPro"/>
</dbReference>
<dbReference type="RefSeq" id="WP_053434367.1">
    <property type="nucleotide sequence ID" value="NZ_LGUF01000007.1"/>
</dbReference>
<dbReference type="InterPro" id="IPR015944">
    <property type="entry name" value="Gly-tRNA-synth_bsu"/>
</dbReference>
<dbReference type="Pfam" id="PF02092">
    <property type="entry name" value="tRNA_synt_2f"/>
    <property type="match status" value="1"/>
</dbReference>
<dbReference type="HAMAP" id="MF_00255">
    <property type="entry name" value="Gly_tRNA_synth_beta"/>
    <property type="match status" value="1"/>
</dbReference>
<evidence type="ECO:0000256" key="10">
    <source>
        <dbReference type="HAMAP-Rule" id="MF_00255"/>
    </source>
</evidence>
<dbReference type="OrthoDB" id="9775440at2"/>
<evidence type="ECO:0000256" key="5">
    <source>
        <dbReference type="ARBA" id="ARBA00022741"/>
    </source>
</evidence>
<keyword evidence="7 10" id="KW-0648">Protein biosynthesis</keyword>
<dbReference type="SUPFAM" id="SSF109604">
    <property type="entry name" value="HD-domain/PDEase-like"/>
    <property type="match status" value="1"/>
</dbReference>
<reference evidence="13" key="1">
    <citation type="submission" date="2015-07" db="EMBL/GenBank/DDBJ databases">
        <title>Fjat-10036 dsm4.</title>
        <authorList>
            <person name="Liu B."/>
            <person name="Wang J."/>
            <person name="Zhu Y."/>
            <person name="Liu G."/>
            <person name="Chen Q."/>
            <person name="Chen Z."/>
            <person name="Lan J."/>
            <person name="Che J."/>
            <person name="Ge C."/>
            <person name="Shi H."/>
            <person name="Pan Z."/>
            <person name="Liu X."/>
        </authorList>
    </citation>
    <scope>NUCLEOTIDE SEQUENCE [LARGE SCALE GENOMIC DNA]</scope>
    <source>
        <strain evidence="13">DSM 4</strain>
    </source>
</reference>